<protein>
    <submittedName>
        <fullName evidence="1">Uncharacterized protein</fullName>
    </submittedName>
</protein>
<evidence type="ECO:0000313" key="2">
    <source>
        <dbReference type="Proteomes" id="UP001386955"/>
    </source>
</evidence>
<dbReference type="Proteomes" id="UP001386955">
    <property type="component" value="Unassembled WGS sequence"/>
</dbReference>
<organism evidence="1 2">
    <name type="scientific">Psophocarpus tetragonolobus</name>
    <name type="common">Winged bean</name>
    <name type="synonym">Dolichos tetragonolobus</name>
    <dbReference type="NCBI Taxonomy" id="3891"/>
    <lineage>
        <taxon>Eukaryota</taxon>
        <taxon>Viridiplantae</taxon>
        <taxon>Streptophyta</taxon>
        <taxon>Embryophyta</taxon>
        <taxon>Tracheophyta</taxon>
        <taxon>Spermatophyta</taxon>
        <taxon>Magnoliopsida</taxon>
        <taxon>eudicotyledons</taxon>
        <taxon>Gunneridae</taxon>
        <taxon>Pentapetalae</taxon>
        <taxon>rosids</taxon>
        <taxon>fabids</taxon>
        <taxon>Fabales</taxon>
        <taxon>Fabaceae</taxon>
        <taxon>Papilionoideae</taxon>
        <taxon>50 kb inversion clade</taxon>
        <taxon>NPAAA clade</taxon>
        <taxon>indigoferoid/millettioid clade</taxon>
        <taxon>Phaseoleae</taxon>
        <taxon>Psophocarpus</taxon>
    </lineage>
</organism>
<proteinExistence type="predicted"/>
<dbReference type="EMBL" id="JAYMYS010000040">
    <property type="protein sequence ID" value="KAK7375876.1"/>
    <property type="molecule type" value="Genomic_DNA"/>
</dbReference>
<reference evidence="1 2" key="1">
    <citation type="submission" date="2024-01" db="EMBL/GenBank/DDBJ databases">
        <title>The genomes of 5 underutilized Papilionoideae crops provide insights into root nodulation and disease resistanc.</title>
        <authorList>
            <person name="Jiang F."/>
        </authorList>
    </citation>
    <scope>NUCLEOTIDE SEQUENCE [LARGE SCALE GENOMIC DNA]</scope>
    <source>
        <strain evidence="1">DUOXIRENSHENG_FW03</strain>
        <tissue evidence="1">Leaves</tissue>
    </source>
</reference>
<accession>A0AAN9RKD3</accession>
<name>A0AAN9RKD3_PSOTE</name>
<dbReference type="AlphaFoldDB" id="A0AAN9RKD3"/>
<comment type="caution">
    <text evidence="1">The sequence shown here is derived from an EMBL/GenBank/DDBJ whole genome shotgun (WGS) entry which is preliminary data.</text>
</comment>
<keyword evidence="2" id="KW-1185">Reference proteome</keyword>
<gene>
    <name evidence="1" type="ORF">VNO78_35191</name>
</gene>
<evidence type="ECO:0000313" key="1">
    <source>
        <dbReference type="EMBL" id="KAK7375876.1"/>
    </source>
</evidence>
<sequence>MIHPVPGIGSSIRLFPLPLEASLITSPVVQFSLGANLAKLSHTTGVALRPLVEWPFAPAPVGTVPFSSLRLLGQLLVASILTFPIPWLQTADGNLDESSNGDVYKGSSQTELLSRVAEAELEELVLSTLAAFFAIASVEWLRGELKLLRHSAMEMVLHTEDLSPRSTKEMNEWKTARGIPNCHAGFLYQHSLQAESKTDLKTEWKTHEVKKPDCEEVQAKEMGTYTITIDRQQEQFQDLAAVHSYRTPAILYRVEHVL</sequence>